<gene>
    <name evidence="2" type="ORF">EV192_10794</name>
</gene>
<feature type="compositionally biased region" description="Low complexity" evidence="1">
    <location>
        <begin position="205"/>
        <end position="221"/>
    </location>
</feature>
<comment type="caution">
    <text evidence="2">The sequence shown here is derived from an EMBL/GenBank/DDBJ whole genome shotgun (WGS) entry which is preliminary data.</text>
</comment>
<protein>
    <submittedName>
        <fullName evidence="2">Uncharacterized protein</fullName>
    </submittedName>
</protein>
<keyword evidence="3" id="KW-1185">Reference proteome</keyword>
<evidence type="ECO:0000313" key="2">
    <source>
        <dbReference type="EMBL" id="TCO55672.1"/>
    </source>
</evidence>
<organism evidence="2 3">
    <name type="scientific">Actinocrispum wychmicini</name>
    <dbReference type="NCBI Taxonomy" id="1213861"/>
    <lineage>
        <taxon>Bacteria</taxon>
        <taxon>Bacillati</taxon>
        <taxon>Actinomycetota</taxon>
        <taxon>Actinomycetes</taxon>
        <taxon>Pseudonocardiales</taxon>
        <taxon>Pseudonocardiaceae</taxon>
        <taxon>Actinocrispum</taxon>
    </lineage>
</organism>
<sequence length="270" mass="29787">MLTMGDASLLQDQGPLEYRQARAELNALIAESLRRPDERPGVSSAAQLERAIEAVRDLTPNEPTLWWPGGWLGRPIDGYLLQRMVMDRPVRCTELEAIEDRPIGLAPEEWATEWIPTLPANLHRPDEFRVWDDLLDAQSWRDMMEGGRVRTIPGTRPTEIAGHVMWVLTAAASGMIGNAAYDAAKNAVTKFRQRQSRHERDTTQSAKASSAHDSADGDSASTGRRPVRALHPLDIDIPEGIPPVLGLDTSETPNTAVRRNTLAGTDSSES</sequence>
<evidence type="ECO:0000256" key="1">
    <source>
        <dbReference type="SAM" id="MobiDB-lite"/>
    </source>
</evidence>
<proteinExistence type="predicted"/>
<feature type="region of interest" description="Disordered" evidence="1">
    <location>
        <begin position="190"/>
        <end position="270"/>
    </location>
</feature>
<name>A0A4R2JCD9_9PSEU</name>
<reference evidence="2 3" key="1">
    <citation type="submission" date="2019-03" db="EMBL/GenBank/DDBJ databases">
        <title>Genomic Encyclopedia of Type Strains, Phase IV (KMG-IV): sequencing the most valuable type-strain genomes for metagenomic binning, comparative biology and taxonomic classification.</title>
        <authorList>
            <person name="Goeker M."/>
        </authorList>
    </citation>
    <scope>NUCLEOTIDE SEQUENCE [LARGE SCALE GENOMIC DNA]</scope>
    <source>
        <strain evidence="2 3">DSM 45934</strain>
    </source>
</reference>
<evidence type="ECO:0000313" key="3">
    <source>
        <dbReference type="Proteomes" id="UP000295680"/>
    </source>
</evidence>
<accession>A0A4R2JCD9</accession>
<dbReference type="EMBL" id="SLWS01000007">
    <property type="protein sequence ID" value="TCO55672.1"/>
    <property type="molecule type" value="Genomic_DNA"/>
</dbReference>
<dbReference type="AlphaFoldDB" id="A0A4R2JCD9"/>
<feature type="compositionally biased region" description="Polar residues" evidence="1">
    <location>
        <begin position="249"/>
        <end position="270"/>
    </location>
</feature>
<dbReference type="Proteomes" id="UP000295680">
    <property type="component" value="Unassembled WGS sequence"/>
</dbReference>